<reference evidence="2 3" key="1">
    <citation type="journal article" date="2015" name="PLoS Pathog.">
        <title>Leptomonas seymouri: Adaptations to the Dixenous Life Cycle Analyzed by Genome Sequencing, Transcriptome Profiling and Co-infection with Leishmania donovani.</title>
        <authorList>
            <person name="Kraeva N."/>
            <person name="Butenko A."/>
            <person name="Hlavacova J."/>
            <person name="Kostygov A."/>
            <person name="Myskova J."/>
            <person name="Grybchuk D."/>
            <person name="Lestinova T."/>
            <person name="Votypka J."/>
            <person name="Volf P."/>
            <person name="Opperdoes F."/>
            <person name="Flegontov P."/>
            <person name="Lukes J."/>
            <person name="Yurchenko V."/>
        </authorList>
    </citation>
    <scope>NUCLEOTIDE SEQUENCE [LARGE SCALE GENOMIC DNA]</scope>
    <source>
        <strain evidence="2 3">ATCC 30220</strain>
    </source>
</reference>
<dbReference type="EMBL" id="LJSK01000560">
    <property type="protein sequence ID" value="KPI82753.1"/>
    <property type="molecule type" value="Genomic_DNA"/>
</dbReference>
<protein>
    <submittedName>
        <fullName evidence="2">Uncharacterized protein</fullName>
    </submittedName>
</protein>
<sequence length="1090" mass="117843">MHNAVSRSLQPPPSLRSVIRCGCSAHASCTPNAALHPAVIPAEATAVRVGLTYSTNRRRAAPLQPSAAGIAVPSRRACFWWRCPPPREGHRSDSPPPFSMRASQRAYATWGSGSSGPSLSELAKAFQQMGSATDDRGNSSGRRCKQPEPSAAAPAAVPTPSDDGETTRNANAASRAHATRHRNAPTPPHPRAAPGGAPPANTSCMAPLAMFSVAYAEHIASLGDAQLCSEVESQLSRQHIGCALQCLYEVITHRLPDLLKAEAPTATAAGEVEGVGAAPVINAAAGYAAHGSASPSSLATHPEFQKAALTCSEFRLAQHARKVGRPDHRLLTAVLRMASLVDVYAMGPVMDAWRHATTLRNENRNSGCCLSSSATEKTLGRPNPPASPFSCLLAQALLRWLSREVSCMDAHTSLHVLHLLAQQNLAWDEAVLETLVDTLEVHLTQAQRAARPFTVEQYSLLLDAMARFQAQQVNVTRLQSLLPSADPSQTSRTPLSASSAETAAEEVSFTDESGAAVRHAVMTGEHPVANTHRFRCVVEALTRELAAPHRKRDPLRVGTATVLFLTRALSKLQWWSDALMSALAPHLTRYLQLHLESYAGVVMLVGRRENNVGDAALLYVLQESLLVLLRRRHRTRDAVEVPARAHGARPTRAIAAQGASGSISKEATGTPLPAEMDPVGHDAVLLDRRESEGTVGGVDGAVEEDDEGEWMLFSGRDGSEPSFDGGTHFTAGTSKAPVPQRRADTPLSLVDLHAFPSFLESLARFHLRTLQSMSSIPVVLPAPDRTTSVQQIKQDELVITREVLQTQMSQLLTLLQDDLQRSIPSLVAFAATTTSPLLEQLLCALITATEQLQLAYHPSESEEQNALPVFRPSPLMVELTYVWTLQIARLRPPPLPPRDGRASQATSDVARFYRIAGMQRWRRAVRVHHVLVRSGLLQRTQSRFMSPHATAPRGMGEGATSPPAAVQCEPGRYFIPEAVMRLAPRVQAAVEHAMQHLRAERERRLSEREGGGDVRGSGGCDPVYPSELDYSQPQRRSRFASASIRGASSHQHEHVSAQRQRTSGAAAAVTQPVRTSDVFASYSKSLSRLL</sequence>
<evidence type="ECO:0000313" key="3">
    <source>
        <dbReference type="Proteomes" id="UP000038009"/>
    </source>
</evidence>
<dbReference type="Proteomes" id="UP000038009">
    <property type="component" value="Unassembled WGS sequence"/>
</dbReference>
<feature type="region of interest" description="Disordered" evidence="1">
    <location>
        <begin position="483"/>
        <end position="503"/>
    </location>
</feature>
<dbReference type="OMA" id="LSKLQWW"/>
<evidence type="ECO:0000256" key="1">
    <source>
        <dbReference type="SAM" id="MobiDB-lite"/>
    </source>
</evidence>
<dbReference type="AlphaFoldDB" id="A0A0N1IG87"/>
<feature type="compositionally biased region" description="Basic and acidic residues" evidence="1">
    <location>
        <begin position="1000"/>
        <end position="1012"/>
    </location>
</feature>
<evidence type="ECO:0000313" key="2">
    <source>
        <dbReference type="EMBL" id="KPI82753.1"/>
    </source>
</evidence>
<name>A0A0N1IG87_LEPSE</name>
<feature type="compositionally biased region" description="Polar residues" evidence="1">
    <location>
        <begin position="483"/>
        <end position="495"/>
    </location>
</feature>
<organism evidence="2 3">
    <name type="scientific">Leptomonas seymouri</name>
    <dbReference type="NCBI Taxonomy" id="5684"/>
    <lineage>
        <taxon>Eukaryota</taxon>
        <taxon>Discoba</taxon>
        <taxon>Euglenozoa</taxon>
        <taxon>Kinetoplastea</taxon>
        <taxon>Metakinetoplastina</taxon>
        <taxon>Trypanosomatida</taxon>
        <taxon>Trypanosomatidae</taxon>
        <taxon>Leishmaniinae</taxon>
        <taxon>Leptomonas</taxon>
    </lineage>
</organism>
<feature type="compositionally biased region" description="Low complexity" evidence="1">
    <location>
        <begin position="653"/>
        <end position="664"/>
    </location>
</feature>
<feature type="region of interest" description="Disordered" evidence="1">
    <location>
        <begin position="126"/>
        <end position="199"/>
    </location>
</feature>
<keyword evidence="3" id="KW-1185">Reference proteome</keyword>
<accession>A0A0N1IG87</accession>
<feature type="compositionally biased region" description="Low complexity" evidence="1">
    <location>
        <begin position="147"/>
        <end position="160"/>
    </location>
</feature>
<dbReference type="OrthoDB" id="273892at2759"/>
<feature type="region of interest" description="Disordered" evidence="1">
    <location>
        <begin position="640"/>
        <end position="677"/>
    </location>
</feature>
<gene>
    <name evidence="2" type="ORF">ABL78_8233</name>
</gene>
<feature type="region of interest" description="Disordered" evidence="1">
    <location>
        <begin position="1000"/>
        <end position="1070"/>
    </location>
</feature>
<dbReference type="VEuPathDB" id="TriTrypDB:Lsey_0560_0010"/>
<comment type="caution">
    <text evidence="2">The sequence shown here is derived from an EMBL/GenBank/DDBJ whole genome shotgun (WGS) entry which is preliminary data.</text>
</comment>
<proteinExistence type="predicted"/>